<feature type="coiled-coil region" evidence="1">
    <location>
        <begin position="149"/>
        <end position="208"/>
    </location>
</feature>
<evidence type="ECO:0000313" key="4">
    <source>
        <dbReference type="Proteomes" id="UP001299546"/>
    </source>
</evidence>
<evidence type="ECO:0000256" key="2">
    <source>
        <dbReference type="SAM" id="MobiDB-lite"/>
    </source>
</evidence>
<keyword evidence="4" id="KW-1185">Reference proteome</keyword>
<feature type="region of interest" description="Disordered" evidence="2">
    <location>
        <begin position="60"/>
        <end position="92"/>
    </location>
</feature>
<name>A0ABS8DJT6_9FIRM</name>
<accession>A0ABS8DJT6</accession>
<protein>
    <submittedName>
        <fullName evidence="3">Uncharacterized protein</fullName>
    </submittedName>
</protein>
<evidence type="ECO:0000256" key="1">
    <source>
        <dbReference type="SAM" id="Coils"/>
    </source>
</evidence>
<dbReference type="RefSeq" id="WP_066732889.1">
    <property type="nucleotide sequence ID" value="NZ_JAJCIQ010000014.1"/>
</dbReference>
<gene>
    <name evidence="3" type="ORF">LIZ65_15545</name>
</gene>
<feature type="compositionally biased region" description="Basic and acidic residues" evidence="2">
    <location>
        <begin position="60"/>
        <end position="78"/>
    </location>
</feature>
<organism evidence="3 4">
    <name type="scientific">Bariatricus massiliensis</name>
    <dbReference type="NCBI Taxonomy" id="1745713"/>
    <lineage>
        <taxon>Bacteria</taxon>
        <taxon>Bacillati</taxon>
        <taxon>Bacillota</taxon>
        <taxon>Clostridia</taxon>
        <taxon>Lachnospirales</taxon>
        <taxon>Lachnospiraceae</taxon>
        <taxon>Bariatricus</taxon>
    </lineage>
</organism>
<proteinExistence type="predicted"/>
<comment type="caution">
    <text evidence="3">The sequence shown here is derived from an EMBL/GenBank/DDBJ whole genome shotgun (WGS) entry which is preliminary data.</text>
</comment>
<sequence>MGRVREEDEFQKIANYLDRLHFKKSIYGASLEDVYSCMKELDRMYRDVLDDYKDSLQHEMEERKREIEQRESKVEEMMGKLSQIQRSRKEDQEKIKELEAKLQDEERMQKDYKEKTALLAETLTDTQKNKAFVLEQANREARAIIFEANRKAEDIIEQSKAAAAAEEEQSKSVLEEISRLRGKAYDNLKLIEVDLQSLSEDVVRVQNEIKEVPDHIDSVKVEIGHIRDIDRTDIMRFDQYEAAKK</sequence>
<reference evidence="3 4" key="1">
    <citation type="submission" date="2021-10" db="EMBL/GenBank/DDBJ databases">
        <title>Collection of gut derived symbiotic bacterial strains cultured from healthy donors.</title>
        <authorList>
            <person name="Lin H."/>
            <person name="Littmann E."/>
            <person name="Kohout C."/>
            <person name="Pamer E.G."/>
        </authorList>
    </citation>
    <scope>NUCLEOTIDE SEQUENCE [LARGE SCALE GENOMIC DNA]</scope>
    <source>
        <strain evidence="3 4">DFI.1.165</strain>
    </source>
</reference>
<dbReference type="Proteomes" id="UP001299546">
    <property type="component" value="Unassembled WGS sequence"/>
</dbReference>
<dbReference type="EMBL" id="JAJCIS010000014">
    <property type="protein sequence ID" value="MCB7388702.1"/>
    <property type="molecule type" value="Genomic_DNA"/>
</dbReference>
<keyword evidence="1" id="KW-0175">Coiled coil</keyword>
<evidence type="ECO:0000313" key="3">
    <source>
        <dbReference type="EMBL" id="MCB7388702.1"/>
    </source>
</evidence>